<organism evidence="1">
    <name type="scientific">Bracoviriform facetosae</name>
    <dbReference type="NCBI Taxonomy" id="2083300"/>
    <lineage>
        <taxon>Viruses</taxon>
        <taxon>Viruses incertae sedis</taxon>
        <taxon>Polydnaviriformidae</taxon>
        <taxon>Bracoviriform</taxon>
    </lineage>
</organism>
<sequence>MMVNGRYHYICIVPIEWENFAKDDLEIFIYKCMKNHFNKHGEIRGTEITIGETTTKTEYWNLKLWVKRTSDRNYPKPEGYFWMLLDWRARSDPVPVCKPHLTSVVHS</sequence>
<gene>
    <name evidence="1" type="ORF">CsmBV28.4</name>
</gene>
<evidence type="ECO:0000313" key="1">
    <source>
        <dbReference type="EMBL" id="AGO14459.1"/>
    </source>
</evidence>
<dbReference type="EMBL" id="EF710642">
    <property type="protein sequence ID" value="AGO14459.1"/>
    <property type="molecule type" value="Genomic_DNA"/>
</dbReference>
<proteinExistence type="predicted"/>
<accession>R9XJC3</accession>
<name>R9XJC3_9VIRU</name>
<dbReference type="EMBL" id="EF710638">
    <property type="protein sequence ID" value="AGO14387.1"/>
    <property type="molecule type" value="Genomic_DNA"/>
</dbReference>
<reference evidence="1" key="1">
    <citation type="submission" date="2013-06" db="EMBL/GenBank/DDBJ databases">
        <title>Bracovirus Evolution: Comparative Genomics of Multiple Viral and Proviral Genomes.</title>
        <authorList>
            <person name="Desjardins C.A."/>
            <person name="Gundersen-Rindal D.E."/>
            <person name="Hostetler J.B."/>
            <person name="Tallon L.J."/>
            <person name="Utterback T.R."/>
            <person name="Fuester R.W."/>
            <person name="Schatz M.C."/>
            <person name="Pedroni M.J."/>
            <person name="Fadrosh D.W."/>
            <person name="Haas B.J."/>
            <person name="Toms B.S."/>
            <person name="Chen D."/>
            <person name="Nene V."/>
        </authorList>
    </citation>
    <scope>NUCLEOTIDE SEQUENCE</scope>
</reference>
<protein>
    <submittedName>
        <fullName evidence="1">Uncharacterized protein</fullName>
    </submittedName>
</protein>